<protein>
    <recommendedName>
        <fullName evidence="4">Yip1 domain-containing protein</fullName>
    </recommendedName>
</protein>
<evidence type="ECO:0008006" key="4">
    <source>
        <dbReference type="Google" id="ProtNLM"/>
    </source>
</evidence>
<feature type="transmembrane region" description="Helical" evidence="1">
    <location>
        <begin position="71"/>
        <end position="90"/>
    </location>
</feature>
<dbReference type="RefSeq" id="WP_217068955.1">
    <property type="nucleotide sequence ID" value="NZ_JAHQCS010000178.1"/>
</dbReference>
<evidence type="ECO:0000313" key="2">
    <source>
        <dbReference type="EMBL" id="MBU9714404.1"/>
    </source>
</evidence>
<keyword evidence="1" id="KW-0812">Transmembrane</keyword>
<dbReference type="Proteomes" id="UP000784880">
    <property type="component" value="Unassembled WGS sequence"/>
</dbReference>
<accession>A0ABS6JL48</accession>
<gene>
    <name evidence="2" type="ORF">KS419_21935</name>
</gene>
<evidence type="ECO:0000256" key="1">
    <source>
        <dbReference type="SAM" id="Phobius"/>
    </source>
</evidence>
<name>A0ABS6JL48_9BACI</name>
<feature type="transmembrane region" description="Helical" evidence="1">
    <location>
        <begin position="31"/>
        <end position="51"/>
    </location>
</feature>
<keyword evidence="1" id="KW-0472">Membrane</keyword>
<organism evidence="2 3">
    <name type="scientific">Evansella tamaricis</name>
    <dbReference type="NCBI Taxonomy" id="2069301"/>
    <lineage>
        <taxon>Bacteria</taxon>
        <taxon>Bacillati</taxon>
        <taxon>Bacillota</taxon>
        <taxon>Bacilli</taxon>
        <taxon>Bacillales</taxon>
        <taxon>Bacillaceae</taxon>
        <taxon>Evansella</taxon>
    </lineage>
</organism>
<evidence type="ECO:0000313" key="3">
    <source>
        <dbReference type="Proteomes" id="UP000784880"/>
    </source>
</evidence>
<sequence length="94" mass="10564">MKTKTIDFREFIRNERIDIELNELKTLSLPVFTTGYVVIGITCVFALAIAISENIAVRKGNEDIAEGIVNFMKLFMPLTIIAALIVLSFFNPLL</sequence>
<keyword evidence="1" id="KW-1133">Transmembrane helix</keyword>
<proteinExistence type="predicted"/>
<dbReference type="EMBL" id="JAHQCS010000178">
    <property type="protein sequence ID" value="MBU9714404.1"/>
    <property type="molecule type" value="Genomic_DNA"/>
</dbReference>
<comment type="caution">
    <text evidence="2">The sequence shown here is derived from an EMBL/GenBank/DDBJ whole genome shotgun (WGS) entry which is preliminary data.</text>
</comment>
<reference evidence="2 3" key="1">
    <citation type="submission" date="2021-06" db="EMBL/GenBank/DDBJ databases">
        <title>Bacillus sp. RD4P76, an endophyte from a halophyte.</title>
        <authorList>
            <person name="Sun J.-Q."/>
        </authorList>
    </citation>
    <scope>NUCLEOTIDE SEQUENCE [LARGE SCALE GENOMIC DNA]</scope>
    <source>
        <strain evidence="2 3">CGMCC 1.15917</strain>
    </source>
</reference>
<keyword evidence="3" id="KW-1185">Reference proteome</keyword>